<evidence type="ECO:0000256" key="1">
    <source>
        <dbReference type="SAM" id="MobiDB-lite"/>
    </source>
</evidence>
<protein>
    <submittedName>
        <fullName evidence="2">Uncharacterized protein</fullName>
    </submittedName>
</protein>
<evidence type="ECO:0000313" key="2">
    <source>
        <dbReference type="EMBL" id="GEO32386.1"/>
    </source>
</evidence>
<name>A0A512D7D3_9CELL</name>
<sequence>MFRSVAGGTPGGRSQGRVVGEPRSARPYAHPVPSYRVRVVPGVLHRGVDPAAVLPAAIEAAGERTTVEAGTVEVVRGEPRITVRYEALDDQTASDVGRAVVARVGELVVVETSRVTRRSGARWYPMR</sequence>
<reference evidence="2 3" key="1">
    <citation type="submission" date="2019-07" db="EMBL/GenBank/DDBJ databases">
        <title>Whole genome shotgun sequence of Cellulomonas aerilata NBRC 106308.</title>
        <authorList>
            <person name="Hosoyama A."/>
            <person name="Uohara A."/>
            <person name="Ohji S."/>
            <person name="Ichikawa N."/>
        </authorList>
    </citation>
    <scope>NUCLEOTIDE SEQUENCE [LARGE SCALE GENOMIC DNA]</scope>
    <source>
        <strain evidence="2 3">NBRC 106308</strain>
    </source>
</reference>
<dbReference type="Proteomes" id="UP000321181">
    <property type="component" value="Unassembled WGS sequence"/>
</dbReference>
<feature type="region of interest" description="Disordered" evidence="1">
    <location>
        <begin position="1"/>
        <end position="30"/>
    </location>
</feature>
<keyword evidence="3" id="KW-1185">Reference proteome</keyword>
<proteinExistence type="predicted"/>
<comment type="caution">
    <text evidence="2">The sequence shown here is derived from an EMBL/GenBank/DDBJ whole genome shotgun (WGS) entry which is preliminary data.</text>
</comment>
<dbReference type="EMBL" id="BJYY01000001">
    <property type="protein sequence ID" value="GEO32386.1"/>
    <property type="molecule type" value="Genomic_DNA"/>
</dbReference>
<accession>A0A512D7D3</accession>
<evidence type="ECO:0000313" key="3">
    <source>
        <dbReference type="Proteomes" id="UP000321181"/>
    </source>
</evidence>
<organism evidence="2 3">
    <name type="scientific">Cellulomonas aerilata</name>
    <dbReference type="NCBI Taxonomy" id="515326"/>
    <lineage>
        <taxon>Bacteria</taxon>
        <taxon>Bacillati</taxon>
        <taxon>Actinomycetota</taxon>
        <taxon>Actinomycetes</taxon>
        <taxon>Micrococcales</taxon>
        <taxon>Cellulomonadaceae</taxon>
        <taxon>Cellulomonas</taxon>
    </lineage>
</organism>
<dbReference type="AlphaFoldDB" id="A0A512D7D3"/>
<gene>
    <name evidence="2" type="ORF">CAE01nite_01110</name>
</gene>